<dbReference type="Proteomes" id="UP000189426">
    <property type="component" value="Unassembled WGS sequence"/>
</dbReference>
<name>A0A1V3IA56_9PAST</name>
<keyword evidence="2" id="KW-1185">Reference proteome</keyword>
<evidence type="ECO:0000313" key="2">
    <source>
        <dbReference type="Proteomes" id="UP000189426"/>
    </source>
</evidence>
<dbReference type="EMBL" id="MLHG01000105">
    <property type="protein sequence ID" value="OOF36539.1"/>
    <property type="molecule type" value="Genomic_DNA"/>
</dbReference>
<dbReference type="Gene3D" id="6.20.450.20">
    <property type="match status" value="1"/>
</dbReference>
<comment type="caution">
    <text evidence="1">The sequence shown here is derived from an EMBL/GenBank/DDBJ whole genome shotgun (WGS) entry which is preliminary data.</text>
</comment>
<dbReference type="RefSeq" id="WP_077495008.1">
    <property type="nucleotide sequence ID" value="NZ_MLHG01000105.1"/>
</dbReference>
<gene>
    <name evidence="1" type="ORF">BKK47_11585</name>
</gene>
<accession>A0A1V3IA56</accession>
<evidence type="ECO:0000313" key="1">
    <source>
        <dbReference type="EMBL" id="OOF36539.1"/>
    </source>
</evidence>
<protein>
    <submittedName>
        <fullName evidence="1">Uncharacterized protein</fullName>
    </submittedName>
</protein>
<reference evidence="1 2" key="1">
    <citation type="submission" date="2016-10" db="EMBL/GenBank/DDBJ databases">
        <title>Rodentibacter gen. nov. and new species.</title>
        <authorList>
            <person name="Christensen H."/>
        </authorList>
    </citation>
    <scope>NUCLEOTIDE SEQUENCE [LARGE SCALE GENOMIC DNA]</scope>
    <source>
        <strain evidence="1 2">Ppn418</strain>
    </source>
</reference>
<dbReference type="AlphaFoldDB" id="A0A1V3IA56"/>
<proteinExistence type="predicted"/>
<organism evidence="1 2">
    <name type="scientific">Rodentibacter mrazii</name>
    <dbReference type="NCBI Taxonomy" id="1908257"/>
    <lineage>
        <taxon>Bacteria</taxon>
        <taxon>Pseudomonadati</taxon>
        <taxon>Pseudomonadota</taxon>
        <taxon>Gammaproteobacteria</taxon>
        <taxon>Pasteurellales</taxon>
        <taxon>Pasteurellaceae</taxon>
        <taxon>Rodentibacter</taxon>
    </lineage>
</organism>
<sequence>MIFKEPGYDEFLAKKIAKGRAELEAGKGIPLEEAKARVQATIEKTVKELDEFERSVVYA</sequence>
<dbReference type="STRING" id="1908257.BKK47_11585"/>